<organism evidence="2 3">
    <name type="scientific">Lentinula edodes</name>
    <name type="common">Shiitake mushroom</name>
    <name type="synonym">Lentinus edodes</name>
    <dbReference type="NCBI Taxonomy" id="5353"/>
    <lineage>
        <taxon>Eukaryota</taxon>
        <taxon>Fungi</taxon>
        <taxon>Dikarya</taxon>
        <taxon>Basidiomycota</taxon>
        <taxon>Agaricomycotina</taxon>
        <taxon>Agaricomycetes</taxon>
        <taxon>Agaricomycetidae</taxon>
        <taxon>Agaricales</taxon>
        <taxon>Marasmiineae</taxon>
        <taxon>Omphalotaceae</taxon>
        <taxon>Lentinula</taxon>
    </lineage>
</organism>
<dbReference type="AlphaFoldDB" id="A0A1Q3EGK3"/>
<comment type="caution">
    <text evidence="2">The sequence shown here is derived from an EMBL/GenBank/DDBJ whole genome shotgun (WGS) entry which is preliminary data.</text>
</comment>
<evidence type="ECO:0000313" key="2">
    <source>
        <dbReference type="EMBL" id="GAW06289.1"/>
    </source>
</evidence>
<keyword evidence="3" id="KW-1185">Reference proteome</keyword>
<dbReference type="Proteomes" id="UP000188533">
    <property type="component" value="Unassembled WGS sequence"/>
</dbReference>
<reference evidence="2 3" key="2">
    <citation type="submission" date="2017-02" db="EMBL/GenBank/DDBJ databases">
        <title>A genome survey and senescence transcriptome analysis in Lentinula edodes.</title>
        <authorList>
            <person name="Sakamoto Y."/>
            <person name="Nakade K."/>
            <person name="Sato S."/>
            <person name="Yoshida Y."/>
            <person name="Miyazaki K."/>
            <person name="Natsume S."/>
            <person name="Konno N."/>
        </authorList>
    </citation>
    <scope>NUCLEOTIDE SEQUENCE [LARGE SCALE GENOMIC DNA]</scope>
    <source>
        <strain evidence="2 3">NBRC 111202</strain>
    </source>
</reference>
<accession>A0A1Q3EGK3</accession>
<feature type="region of interest" description="Disordered" evidence="1">
    <location>
        <begin position="46"/>
        <end position="73"/>
    </location>
</feature>
<evidence type="ECO:0000256" key="1">
    <source>
        <dbReference type="SAM" id="MobiDB-lite"/>
    </source>
</evidence>
<dbReference type="EMBL" id="BDGU01000315">
    <property type="protein sequence ID" value="GAW06289.1"/>
    <property type="molecule type" value="Genomic_DNA"/>
</dbReference>
<evidence type="ECO:0000313" key="3">
    <source>
        <dbReference type="Proteomes" id="UP000188533"/>
    </source>
</evidence>
<reference evidence="2 3" key="1">
    <citation type="submission" date="2016-08" db="EMBL/GenBank/DDBJ databases">
        <authorList>
            <consortium name="Lentinula edodes genome sequencing consortium"/>
            <person name="Sakamoto Y."/>
            <person name="Nakade K."/>
            <person name="Sato S."/>
            <person name="Yoshida Y."/>
            <person name="Miyazaki K."/>
            <person name="Natsume S."/>
            <person name="Konno N."/>
        </authorList>
    </citation>
    <scope>NUCLEOTIDE SEQUENCE [LARGE SCALE GENOMIC DNA]</scope>
    <source>
        <strain evidence="2 3">NBRC 111202</strain>
    </source>
</reference>
<sequence>MNFGSNDNTPALVAPRPVRLNFAPCAILNRAPSVRIVSEPIKDVTERSHSAGDMKIGLLESSSDASPRSSPRIGLPSEALEEFLSILKPSIFPPHSPVRSRRQASLPTLHHERSFSYKGRARIESTVEEVESVRSTQSSRNTGSPAEILDGTMEYQLLDLENSPFRWFTSTVLSSPISRNNTRNPFQRHVTHPIISSPRPLTPSPLSSLSPAAIPLPLPSPDELVYA</sequence>
<proteinExistence type="predicted"/>
<feature type="compositionally biased region" description="Low complexity" evidence="1">
    <location>
        <begin position="61"/>
        <end position="72"/>
    </location>
</feature>
<name>A0A1Q3EGK3_LENED</name>
<gene>
    <name evidence="2" type="ORF">LENED_008201</name>
</gene>
<protein>
    <submittedName>
        <fullName evidence="2">Uncharacterized protein</fullName>
    </submittedName>
</protein>
<feature type="region of interest" description="Disordered" evidence="1">
    <location>
        <begin position="193"/>
        <end position="213"/>
    </location>
</feature>